<dbReference type="EMBL" id="JYDU01000004">
    <property type="protein sequence ID" value="KRY01123.1"/>
    <property type="molecule type" value="Genomic_DNA"/>
</dbReference>
<dbReference type="STRING" id="6337.A0A0V0YMB6"/>
<dbReference type="InterPro" id="IPR011009">
    <property type="entry name" value="Kinase-like_dom_sf"/>
</dbReference>
<dbReference type="InterPro" id="IPR000719">
    <property type="entry name" value="Prot_kinase_dom"/>
</dbReference>
<dbReference type="SMART" id="SM00220">
    <property type="entry name" value="S_TKc"/>
    <property type="match status" value="1"/>
</dbReference>
<evidence type="ECO:0000256" key="1">
    <source>
        <dbReference type="PROSITE-ProRule" id="PRU10141"/>
    </source>
</evidence>
<protein>
    <submittedName>
        <fullName evidence="3">Putative serine/threonine-protein kinase</fullName>
    </submittedName>
</protein>
<dbReference type="SUPFAM" id="SSF56112">
    <property type="entry name" value="Protein kinase-like (PK-like)"/>
    <property type="match status" value="1"/>
</dbReference>
<proteinExistence type="predicted"/>
<dbReference type="AlphaFoldDB" id="A0A0V0YMB6"/>
<organism evidence="3 4">
    <name type="scientific">Trichinella pseudospiralis</name>
    <name type="common">Parasitic roundworm</name>
    <dbReference type="NCBI Taxonomy" id="6337"/>
    <lineage>
        <taxon>Eukaryota</taxon>
        <taxon>Metazoa</taxon>
        <taxon>Ecdysozoa</taxon>
        <taxon>Nematoda</taxon>
        <taxon>Enoplea</taxon>
        <taxon>Dorylaimia</taxon>
        <taxon>Trichinellida</taxon>
        <taxon>Trichinellidae</taxon>
        <taxon>Trichinella</taxon>
    </lineage>
</organism>
<feature type="binding site" evidence="1">
    <location>
        <position position="48"/>
    </location>
    <ligand>
        <name>ATP</name>
        <dbReference type="ChEBI" id="CHEBI:30616"/>
    </ligand>
</feature>
<dbReference type="InterPro" id="IPR017441">
    <property type="entry name" value="Protein_kinase_ATP_BS"/>
</dbReference>
<reference evidence="3 4" key="1">
    <citation type="submission" date="2015-01" db="EMBL/GenBank/DDBJ databases">
        <title>Evolution of Trichinella species and genotypes.</title>
        <authorList>
            <person name="Korhonen P.K."/>
            <person name="Edoardo P."/>
            <person name="Giuseppe L.R."/>
            <person name="Gasser R.B."/>
        </authorList>
    </citation>
    <scope>NUCLEOTIDE SEQUENCE [LARGE SCALE GENOMIC DNA]</scope>
    <source>
        <strain evidence="3">ISS141</strain>
    </source>
</reference>
<sequence length="299" mass="34722">MENSTPTLNQGERLKERYEVVRRIGYGTFGSVYEGKDLLQNGARCAIKLESLKAKWMALKYETYVLNKMQGRKHILKLFDFGRENTVRYLVMQLAGKSLSQLRKEAPGQCFGLGTSCQLTIQCIEALKDMHAVGFLHRDVKPGNFAIGNDEANRHTVYIFDFGLAKCYREKSGALKQQRQHCSFRGTVRYASPNVHQGKDQGRQDDLWSIFYMLIEFHNGTLPWRSLEDKDNIGNLKLTIPPDELLKNFPEELKQFYYQLKELTCDKDPQYEAYIEILRTIMRNNNIPLDQPFDWESNV</sequence>
<dbReference type="Gene3D" id="1.10.510.10">
    <property type="entry name" value="Transferase(Phosphotransferase) domain 1"/>
    <property type="match status" value="1"/>
</dbReference>
<name>A0A0V0YMB6_TRIPS</name>
<dbReference type="Pfam" id="PF00069">
    <property type="entry name" value="Pkinase"/>
    <property type="match status" value="1"/>
</dbReference>
<keyword evidence="3" id="KW-0808">Transferase</keyword>
<dbReference type="PROSITE" id="PS50011">
    <property type="entry name" value="PROTEIN_KINASE_DOM"/>
    <property type="match status" value="1"/>
</dbReference>
<dbReference type="GO" id="GO:0005524">
    <property type="term" value="F:ATP binding"/>
    <property type="evidence" value="ECO:0007669"/>
    <property type="project" value="UniProtKB-UniRule"/>
</dbReference>
<evidence type="ECO:0000313" key="3">
    <source>
        <dbReference type="EMBL" id="KRY01123.1"/>
    </source>
</evidence>
<keyword evidence="3" id="KW-0418">Kinase</keyword>
<evidence type="ECO:0000259" key="2">
    <source>
        <dbReference type="PROSITE" id="PS50011"/>
    </source>
</evidence>
<dbReference type="PANTHER" id="PTHR11909">
    <property type="entry name" value="CASEIN KINASE-RELATED"/>
    <property type="match status" value="1"/>
</dbReference>
<keyword evidence="1" id="KW-0067">ATP-binding</keyword>
<gene>
    <name evidence="3" type="ORF">T4E_3815</name>
</gene>
<dbReference type="InterPro" id="IPR050235">
    <property type="entry name" value="CK1_Ser-Thr_kinase"/>
</dbReference>
<evidence type="ECO:0000313" key="4">
    <source>
        <dbReference type="Proteomes" id="UP000054815"/>
    </source>
</evidence>
<dbReference type="Proteomes" id="UP000054815">
    <property type="component" value="Unassembled WGS sequence"/>
</dbReference>
<dbReference type="GO" id="GO:0004672">
    <property type="term" value="F:protein kinase activity"/>
    <property type="evidence" value="ECO:0007669"/>
    <property type="project" value="InterPro"/>
</dbReference>
<accession>A0A0V0YMB6</accession>
<feature type="domain" description="Protein kinase" evidence="2">
    <location>
        <begin position="18"/>
        <end position="282"/>
    </location>
</feature>
<keyword evidence="1" id="KW-0547">Nucleotide-binding</keyword>
<dbReference type="PROSITE" id="PS00107">
    <property type="entry name" value="PROTEIN_KINASE_ATP"/>
    <property type="match status" value="1"/>
</dbReference>
<comment type="caution">
    <text evidence="3">The sequence shown here is derived from an EMBL/GenBank/DDBJ whole genome shotgun (WGS) entry which is preliminary data.</text>
</comment>